<dbReference type="InterPro" id="IPR058210">
    <property type="entry name" value="SACS/Nov_dom"/>
</dbReference>
<evidence type="ECO:0000313" key="5">
    <source>
        <dbReference type="EMBL" id="RGR33060.1"/>
    </source>
</evidence>
<sequence length="1643" mass="191687">MASLTIDQIKLFEILHNSRMEDFKTFNKRSYRGVWSSIIDKYPESAHFVYELLQNADDAEATEVYIILRQDQMLFKHNGKKHFNITLEDEEPVGDINSITGIGDSSKINTQNKIGKFGVGFKAVFQYTDTPEIYDDIFKFKIENYIVPTLLPYDHPERQEGETLFVFPFKNGEQSYQDILRRLENLKNPILFLHNIHRIVWRIDRIENGTGKETKYSKEIIDSEDYDDNITMEHYVLHEPSKTSNVFLFSEKIVITNDGKSTEHLINVGYYYDSEKKKLITNITQNIYCFFPTKESFKTCFVSHAPFLLTDNRQNLKPNENINEELINLLAELAAKAVVHLRDYGVKHKKLLIDENITEIIPNYVRHYWQSLDERFEEPIVNAFKKLLETERILLSRNGKYLSMREAYKGSPRELVELLSQKQLVMLTNKAYKHDYYNNKEDKMLNPKDVDFLKWELAQNIIKQDNNIYNKLGEYTSESFARDITLDFMKAQDLKWVTRMYTFLRTAAPKLWKLTDKDSNKLASSLPFREAPIIKTQKGEWVKPFVDVTSPNIYLPLKDDNKSDYNFVANEYLQNEMAKKFFMELDLKEPDEYDYIRQVILGKFESDEIDIENDELSSDFMVILRYYQKVKEKYQGQKLIQEVKEKILLVDKDGILCRSHELYFHSHNLELYLSGVNDIHYIDLDIYKDATKEFGIETVRMFLLMLGVKLYPKIESFMRWDKSYLSERLKSQILITNIYDYRFEDYALQGFNEFKKHKIHKETSHYLWNVVLPALKFGNYEHMAMIYRRKYARSYDTVYYDSTFKDSLQYSKWILDKNGNVLSSNEIALEDLDSEYDRNNGLIQFLGIEKREKSILELGGTEEQQEQLDLGKRVKQLAGDDLTEEEIIQALSYAKAQKKAKKHIYEETENPTISDNGSDEKDYSDIDRKPRERKNSHNSTNLGDESNDSSDIKKYNEDDDFDLDTPFNREELRKTELSDMFINNNHKPPVKKEKEVTDEVQADELKQKLLEQEEKHNKIIELREAASNAERYSKEWFDALIELEYRGGTEETKGDFGKSINITFNSVNKEQGSERIYVLRNPSRSIPLWLEEIGDIEIKFTFSDRDELKLKFEVANVRENSLRLKASKAFEDVLNKIAWNKCTKASITLKNQIDLMGKLRSAFNGLGLEDGFNLKENLDDNLKFIFGPPETGKTTTLAKKIIGMMNEYSTCRILVLAPTNTACDELAKKIKECSKDDCAWLYRFVSTADESLEDIVVDRESMVYEDEQCCVISTMARLPFDGFNGEGGYNKLLDIVWDMILCDEASMIPLAEMALAIYNFVNTPILIAGDPLQIKPILHEEEWKDENIYTMVNLDRVENPVTEPIQFAIENLSMQYRSLPAIGELFSQYAYDGKLRHYRSAMENHMKFGKLNLKPINFIPFKVERYDSVFGIKKLDGSNVHIYSVLFTLEIFKYIVREYAKNHEEEYSIGIVCPYSPQAQLIESLIMQTPNIPVNVKITVGTVHRFQGGQCNFMFVVLNPPAGMKVAADRIFLNNKNILNVAISRAQDFLCILLPHCDTDGYENLYEINKIGRIAMKDSANVAHYTCDQIEEIILGRKFFIENNTFVTSHQLTNVYTKAVKRYEVRIDENSVDIQLGDNNKIT</sequence>
<reference evidence="5 6" key="1">
    <citation type="submission" date="2018-08" db="EMBL/GenBank/DDBJ databases">
        <title>A genome reference for cultivated species of the human gut microbiota.</title>
        <authorList>
            <person name="Zou Y."/>
            <person name="Xue W."/>
            <person name="Luo G."/>
        </authorList>
    </citation>
    <scope>NUCLEOTIDE SEQUENCE [LARGE SCALE GENOMIC DNA]</scope>
    <source>
        <strain evidence="5 6">AF25-30LB</strain>
    </source>
</reference>
<feature type="compositionally biased region" description="Basic and acidic residues" evidence="1">
    <location>
        <begin position="918"/>
        <end position="935"/>
    </location>
</feature>
<dbReference type="PANTHER" id="PTHR10887">
    <property type="entry name" value="DNA2/NAM7 HELICASE FAMILY"/>
    <property type="match status" value="1"/>
</dbReference>
<dbReference type="Gene3D" id="3.30.565.10">
    <property type="entry name" value="Histidine kinase-like ATPase, C-terminal domain"/>
    <property type="match status" value="1"/>
</dbReference>
<dbReference type="Pfam" id="PF13087">
    <property type="entry name" value="AAA_12"/>
    <property type="match status" value="1"/>
</dbReference>
<dbReference type="CDD" id="cd18808">
    <property type="entry name" value="SF1_C_Upf1"/>
    <property type="match status" value="1"/>
</dbReference>
<evidence type="ECO:0000259" key="2">
    <source>
        <dbReference type="Pfam" id="PF13087"/>
    </source>
</evidence>
<protein>
    <submittedName>
        <fullName evidence="4">AAA family ATPase</fullName>
    </submittedName>
</protein>
<dbReference type="Gene3D" id="3.40.50.300">
    <property type="entry name" value="P-loop containing nucleotide triphosphate hydrolases"/>
    <property type="match status" value="2"/>
</dbReference>
<dbReference type="RefSeq" id="WP_117875944.1">
    <property type="nucleotide sequence ID" value="NZ_CP072234.1"/>
</dbReference>
<name>A0A395UK49_PHOVU</name>
<dbReference type="EMBL" id="QRUD01000078">
    <property type="protein sequence ID" value="RGR33060.1"/>
    <property type="molecule type" value="Genomic_DNA"/>
</dbReference>
<dbReference type="Pfam" id="PF13245">
    <property type="entry name" value="AAA_19"/>
    <property type="match status" value="1"/>
</dbReference>
<organism evidence="5 6">
    <name type="scientific">Phocaeicola vulgatus</name>
    <name type="common">Bacteroides vulgatus</name>
    <dbReference type="NCBI Taxonomy" id="821"/>
    <lineage>
        <taxon>Bacteria</taxon>
        <taxon>Pseudomonadati</taxon>
        <taxon>Bacteroidota</taxon>
        <taxon>Bacteroidia</taxon>
        <taxon>Bacteroidales</taxon>
        <taxon>Bacteroidaceae</taxon>
        <taxon>Phocaeicola</taxon>
    </lineage>
</organism>
<evidence type="ECO:0000256" key="1">
    <source>
        <dbReference type="SAM" id="MobiDB-lite"/>
    </source>
</evidence>
<feature type="domain" description="DNA2/NAM7 helicase-like C-terminal" evidence="2">
    <location>
        <begin position="1369"/>
        <end position="1553"/>
    </location>
</feature>
<dbReference type="InterPro" id="IPR027417">
    <property type="entry name" value="P-loop_NTPase"/>
</dbReference>
<dbReference type="NCBIfam" id="NF047352">
    <property type="entry name" value="P_loop_sacsin"/>
    <property type="match status" value="1"/>
</dbReference>
<dbReference type="InterPro" id="IPR036890">
    <property type="entry name" value="HATPase_C_sf"/>
</dbReference>
<evidence type="ECO:0000313" key="6">
    <source>
        <dbReference type="Proteomes" id="UP000266497"/>
    </source>
</evidence>
<dbReference type="InterPro" id="IPR041679">
    <property type="entry name" value="DNA2/NAM7-like_C"/>
</dbReference>
<comment type="caution">
    <text evidence="5">The sequence shown here is derived from an EMBL/GenBank/DDBJ whole genome shotgun (WGS) entry which is preliminary data.</text>
</comment>
<dbReference type="EMBL" id="WDAL01000059">
    <property type="protein sequence ID" value="KAB6630488.1"/>
    <property type="molecule type" value="Genomic_DNA"/>
</dbReference>
<proteinExistence type="predicted"/>
<dbReference type="InterPro" id="IPR045055">
    <property type="entry name" value="DNA2/NAM7-like"/>
</dbReference>
<dbReference type="InterPro" id="IPR047187">
    <property type="entry name" value="SF1_C_Upf1"/>
</dbReference>
<feature type="domain" description="Sacsin/Nov" evidence="3">
    <location>
        <begin position="36"/>
        <end position="133"/>
    </location>
</feature>
<feature type="region of interest" description="Disordered" evidence="1">
    <location>
        <begin position="907"/>
        <end position="967"/>
    </location>
</feature>
<evidence type="ECO:0000313" key="7">
    <source>
        <dbReference type="Proteomes" id="UP000462015"/>
    </source>
</evidence>
<dbReference type="SUPFAM" id="SSF55874">
    <property type="entry name" value="ATPase domain of HSP90 chaperone/DNA topoisomerase II/histidine kinase"/>
    <property type="match status" value="1"/>
</dbReference>
<dbReference type="Pfam" id="PF25794">
    <property type="entry name" value="SACS"/>
    <property type="match status" value="1"/>
</dbReference>
<evidence type="ECO:0000259" key="3">
    <source>
        <dbReference type="Pfam" id="PF25794"/>
    </source>
</evidence>
<dbReference type="Proteomes" id="UP000462015">
    <property type="component" value="Unassembled WGS sequence"/>
</dbReference>
<reference evidence="4 7" key="2">
    <citation type="journal article" date="2019" name="Nat. Med.">
        <title>A library of human gut bacterial isolates paired with longitudinal multiomics data enables mechanistic microbiome research.</title>
        <authorList>
            <person name="Poyet M."/>
            <person name="Groussin M."/>
            <person name="Gibbons S.M."/>
            <person name="Avila-Pacheco J."/>
            <person name="Jiang X."/>
            <person name="Kearney S.M."/>
            <person name="Perrotta A.R."/>
            <person name="Berdy B."/>
            <person name="Zhao S."/>
            <person name="Lieberman T.D."/>
            <person name="Swanson P.K."/>
            <person name="Smith M."/>
            <person name="Roesemann S."/>
            <person name="Alexander J.E."/>
            <person name="Rich S.A."/>
            <person name="Livny J."/>
            <person name="Vlamakis H."/>
            <person name="Clish C."/>
            <person name="Bullock K."/>
            <person name="Deik A."/>
            <person name="Scott J."/>
            <person name="Pierce K.A."/>
            <person name="Xavier R.J."/>
            <person name="Alm E.J."/>
        </authorList>
    </citation>
    <scope>NUCLEOTIDE SEQUENCE [LARGE SCALE GENOMIC DNA]</scope>
    <source>
        <strain evidence="4 7">BIOML-A98</strain>
    </source>
</reference>
<dbReference type="SUPFAM" id="SSF52540">
    <property type="entry name" value="P-loop containing nucleoside triphosphate hydrolases"/>
    <property type="match status" value="1"/>
</dbReference>
<evidence type="ECO:0000313" key="4">
    <source>
        <dbReference type="EMBL" id="KAB6630488.1"/>
    </source>
</evidence>
<dbReference type="Proteomes" id="UP000266497">
    <property type="component" value="Unassembled WGS sequence"/>
</dbReference>
<accession>A0A395UK49</accession>
<gene>
    <name evidence="5" type="ORF">DWY53_19770</name>
    <name evidence="4" type="ORF">GAY12_20670</name>
</gene>